<protein>
    <submittedName>
        <fullName evidence="3">Alpha/beta fold hydrolase</fullName>
    </submittedName>
</protein>
<evidence type="ECO:0000313" key="4">
    <source>
        <dbReference type="Proteomes" id="UP001056336"/>
    </source>
</evidence>
<evidence type="ECO:0000313" key="3">
    <source>
        <dbReference type="EMBL" id="UQX87663.1"/>
    </source>
</evidence>
<dbReference type="InterPro" id="IPR000639">
    <property type="entry name" value="Epox_hydrolase-like"/>
</dbReference>
<dbReference type="InterPro" id="IPR000073">
    <property type="entry name" value="AB_hydrolase_1"/>
</dbReference>
<organism evidence="3 4">
    <name type="scientific">Jatrophihabitans telluris</name>
    <dbReference type="NCBI Taxonomy" id="2038343"/>
    <lineage>
        <taxon>Bacteria</taxon>
        <taxon>Bacillati</taxon>
        <taxon>Actinomycetota</taxon>
        <taxon>Actinomycetes</taxon>
        <taxon>Jatrophihabitantales</taxon>
        <taxon>Jatrophihabitantaceae</taxon>
        <taxon>Jatrophihabitans</taxon>
    </lineage>
</organism>
<keyword evidence="4" id="KW-1185">Reference proteome</keyword>
<dbReference type="PANTHER" id="PTHR43329">
    <property type="entry name" value="EPOXIDE HYDROLASE"/>
    <property type="match status" value="1"/>
</dbReference>
<reference evidence="3" key="2">
    <citation type="submission" date="2022-05" db="EMBL/GenBank/DDBJ databases">
        <authorList>
            <person name="Kim J.-S."/>
            <person name="Lee K."/>
            <person name="Suh M."/>
            <person name="Eom M."/>
            <person name="Kim J.-S."/>
            <person name="Kim D.-S."/>
            <person name="Ko S.-H."/>
            <person name="Shin Y."/>
            <person name="Lee J.-S."/>
        </authorList>
    </citation>
    <scope>NUCLEOTIDE SEQUENCE</scope>
    <source>
        <strain evidence="3">N237</strain>
    </source>
</reference>
<evidence type="ECO:0000259" key="2">
    <source>
        <dbReference type="Pfam" id="PF00561"/>
    </source>
</evidence>
<dbReference type="Pfam" id="PF00561">
    <property type="entry name" value="Abhydrolase_1"/>
    <property type="match status" value="1"/>
</dbReference>
<keyword evidence="1 3" id="KW-0378">Hydrolase</keyword>
<dbReference type="PRINTS" id="PR00412">
    <property type="entry name" value="EPOXHYDRLASE"/>
</dbReference>
<feature type="domain" description="AB hydrolase-1" evidence="2">
    <location>
        <begin position="31"/>
        <end position="272"/>
    </location>
</feature>
<evidence type="ECO:0000256" key="1">
    <source>
        <dbReference type="ARBA" id="ARBA00022801"/>
    </source>
</evidence>
<dbReference type="RefSeq" id="WP_249770405.1">
    <property type="nucleotide sequence ID" value="NZ_CP097332.1"/>
</dbReference>
<dbReference type="SUPFAM" id="SSF53474">
    <property type="entry name" value="alpha/beta-Hydrolases"/>
    <property type="match status" value="1"/>
</dbReference>
<proteinExistence type="predicted"/>
<sequence>MSDAVVRQEFVQLADVRLNVASAGPEDGPGVVLLHGFPDSHALWSAQIPVLAEAGFRVIAPDLRGFGASDRPTDVESYRMSSLVADVADVATHFGLPEFALVGHDWGAGLAWQTTFRHPGRVNRLAVFSVGHGGASVAAGMQQKQWSWYMLWFLFPGVAESVLPAEDWAFFRSWAWAQAPDHPYCAEQIADLSRPGALTAALNWYRANISPPRYVATAPLTGPIVRCPTMGVHSRQDPFLTEAQLSGSAEFVDAPWRFESVDCGHWIPVEAPERTTELLLDFLQ</sequence>
<dbReference type="Proteomes" id="UP001056336">
    <property type="component" value="Chromosome"/>
</dbReference>
<accession>A0ABY4QVG9</accession>
<dbReference type="PRINTS" id="PR00111">
    <property type="entry name" value="ABHYDROLASE"/>
</dbReference>
<dbReference type="InterPro" id="IPR029058">
    <property type="entry name" value="AB_hydrolase_fold"/>
</dbReference>
<dbReference type="Gene3D" id="3.40.50.1820">
    <property type="entry name" value="alpha/beta hydrolase"/>
    <property type="match status" value="1"/>
</dbReference>
<dbReference type="GO" id="GO:0016787">
    <property type="term" value="F:hydrolase activity"/>
    <property type="evidence" value="ECO:0007669"/>
    <property type="project" value="UniProtKB-KW"/>
</dbReference>
<dbReference type="EMBL" id="CP097332">
    <property type="protein sequence ID" value="UQX87663.1"/>
    <property type="molecule type" value="Genomic_DNA"/>
</dbReference>
<reference evidence="3" key="1">
    <citation type="journal article" date="2018" name="Int. J. Syst. Evol. Microbiol.">
        <title>Jatrophihabitans telluris sp. nov., isolated from sediment soil of lava forest wetlands and the emended description of the genus Jatrophihabitans.</title>
        <authorList>
            <person name="Lee K.C."/>
            <person name="Suh M.K."/>
            <person name="Eom M.K."/>
            <person name="Kim K.K."/>
            <person name="Kim J.S."/>
            <person name="Kim D.S."/>
            <person name="Ko S.H."/>
            <person name="Shin Y.K."/>
            <person name="Lee J.S."/>
        </authorList>
    </citation>
    <scope>NUCLEOTIDE SEQUENCE</scope>
    <source>
        <strain evidence="3">N237</strain>
    </source>
</reference>
<name>A0ABY4QVG9_9ACTN</name>
<gene>
    <name evidence="3" type="ORF">M6D93_15335</name>
</gene>